<name>A0A2U2BR00_9PROT</name>
<dbReference type="AlphaFoldDB" id="A0A2U2BR00"/>
<dbReference type="OrthoDB" id="9778052at2"/>
<protein>
    <submittedName>
        <fullName evidence="3">Diaminohydroxyphosphoribosylaminopyrimidine deaminase</fullName>
    </submittedName>
</protein>
<proteinExistence type="predicted"/>
<sequence>MPEPVYDTSKPVLVTGATGYVAGWIVKLLLEKGFTVHAAVRDPDDADKRAHLDAIDAAAPGTIRYFKADLLGAGSYDEAAEGCAVIFHTASPFTTVVKDPQRDLVDPAVEGTKNVLGAADRTDSVERVVLTSSCAAIYGDNRDIAKAPGKTLTEDIWNTSSSLDHQAYSYSKTQAEAAAWEVAGAQGRWKLVAINPALVLGPGVKPQATSESFTLVKQLGNGTMKTGAPPLEFGVVDVRDVAEAHLRAAFIPAAEGRHITCAETMSLLDMARALRAEFGDDWPFPKSELPKWLVWLTGPMINKALTRKFISRNLGWPFRADNAKSREALGMEYRPAPQAVVDMFAQMVEAGLVKKR</sequence>
<dbReference type="PANTHER" id="PTHR10366:SF812">
    <property type="entry name" value="VPS9 DOMAIN-CONTAINING PROTEIN"/>
    <property type="match status" value="1"/>
</dbReference>
<evidence type="ECO:0000259" key="2">
    <source>
        <dbReference type="Pfam" id="PF01370"/>
    </source>
</evidence>
<evidence type="ECO:0000256" key="1">
    <source>
        <dbReference type="ARBA" id="ARBA00023002"/>
    </source>
</evidence>
<dbReference type="Proteomes" id="UP000245168">
    <property type="component" value="Unassembled WGS sequence"/>
</dbReference>
<dbReference type="InterPro" id="IPR050425">
    <property type="entry name" value="NAD(P)_dehydrat-like"/>
</dbReference>
<dbReference type="InterPro" id="IPR001509">
    <property type="entry name" value="Epimerase_deHydtase"/>
</dbReference>
<dbReference type="Gene3D" id="3.40.50.720">
    <property type="entry name" value="NAD(P)-binding Rossmann-like Domain"/>
    <property type="match status" value="1"/>
</dbReference>
<gene>
    <name evidence="3" type="ORF">DDZ18_13480</name>
</gene>
<comment type="caution">
    <text evidence="3">The sequence shown here is derived from an EMBL/GenBank/DDBJ whole genome shotgun (WGS) entry which is preliminary data.</text>
</comment>
<feature type="domain" description="NAD-dependent epimerase/dehydratase" evidence="2">
    <location>
        <begin position="12"/>
        <end position="249"/>
    </location>
</feature>
<keyword evidence="4" id="KW-1185">Reference proteome</keyword>
<dbReference type="SUPFAM" id="SSF51735">
    <property type="entry name" value="NAD(P)-binding Rossmann-fold domains"/>
    <property type="match status" value="1"/>
</dbReference>
<accession>A0A2U2BR00</accession>
<dbReference type="EMBL" id="QEXV01000007">
    <property type="protein sequence ID" value="PWE16425.1"/>
    <property type="molecule type" value="Genomic_DNA"/>
</dbReference>
<organism evidence="3 4">
    <name type="scientific">Marinicauda salina</name>
    <dbReference type="NCBI Taxonomy" id="2135793"/>
    <lineage>
        <taxon>Bacteria</taxon>
        <taxon>Pseudomonadati</taxon>
        <taxon>Pseudomonadota</taxon>
        <taxon>Alphaproteobacteria</taxon>
        <taxon>Maricaulales</taxon>
        <taxon>Maricaulaceae</taxon>
        <taxon>Marinicauda</taxon>
    </lineage>
</organism>
<dbReference type="RefSeq" id="WP_109253927.1">
    <property type="nucleotide sequence ID" value="NZ_QEXV01000007.1"/>
</dbReference>
<dbReference type="GO" id="GO:0016616">
    <property type="term" value="F:oxidoreductase activity, acting on the CH-OH group of donors, NAD or NADP as acceptor"/>
    <property type="evidence" value="ECO:0007669"/>
    <property type="project" value="TreeGrafter"/>
</dbReference>
<dbReference type="InterPro" id="IPR036291">
    <property type="entry name" value="NAD(P)-bd_dom_sf"/>
</dbReference>
<dbReference type="PANTHER" id="PTHR10366">
    <property type="entry name" value="NAD DEPENDENT EPIMERASE/DEHYDRATASE"/>
    <property type="match status" value="1"/>
</dbReference>
<evidence type="ECO:0000313" key="4">
    <source>
        <dbReference type="Proteomes" id="UP000245168"/>
    </source>
</evidence>
<evidence type="ECO:0000313" key="3">
    <source>
        <dbReference type="EMBL" id="PWE16425.1"/>
    </source>
</evidence>
<dbReference type="Pfam" id="PF01370">
    <property type="entry name" value="Epimerase"/>
    <property type="match status" value="1"/>
</dbReference>
<reference evidence="4" key="1">
    <citation type="submission" date="2018-05" db="EMBL/GenBank/DDBJ databases">
        <authorList>
            <person name="Liu B.-T."/>
        </authorList>
    </citation>
    <scope>NUCLEOTIDE SEQUENCE [LARGE SCALE GENOMIC DNA]</scope>
    <source>
        <strain evidence="4">WD6-1</strain>
    </source>
</reference>
<keyword evidence="1" id="KW-0560">Oxidoreductase</keyword>
<dbReference type="FunFam" id="3.40.50.720:FF:000336">
    <property type="entry name" value="Aldehyde reductase"/>
    <property type="match status" value="1"/>
</dbReference>